<proteinExistence type="predicted"/>
<accession>A0ABV5K4I6</accession>
<reference evidence="1 2" key="1">
    <citation type="submission" date="2024-09" db="EMBL/GenBank/DDBJ databases">
        <authorList>
            <person name="Sun Q."/>
            <person name="Mori K."/>
        </authorList>
    </citation>
    <scope>NUCLEOTIDE SEQUENCE [LARGE SCALE GENOMIC DNA]</scope>
    <source>
        <strain evidence="1 2">JCM 9626</strain>
    </source>
</reference>
<comment type="caution">
    <text evidence="1">The sequence shown here is derived from an EMBL/GenBank/DDBJ whole genome shotgun (WGS) entry which is preliminary data.</text>
</comment>
<keyword evidence="2" id="KW-1185">Reference proteome</keyword>
<protein>
    <recommendedName>
        <fullName evidence="3">Helicase XPB/Ssl2 N-terminal domain-containing protein</fullName>
    </recommendedName>
</protein>
<sequence length="498" mass="50806">MPVRARPGLHHAPVPGGVHVSGAAGELSLRGSDVLALALDALVPTLLAGADEDALVGELGGEPARPLVRALVSQLLDHDLLLDLDALTVAAPSAAVRAEHAEAIAHLEAVDADPYATFARLQATTVRVRGDGAAADAVRRGLLRAGVGRVVASPGSGVDADLVLVLDDARQVLVRLTDDVALVEVRPVDAATSDLWRRVQAWAPRLDRGPLPRPGADLVAAGYAVVLAVDALRAADPEADTRAVVVSGREARAETVVPPPARPAGDLHRLERDAVPETAPDPATLRALVESTAAPWTGGHDARGGLDLPQLPTALRHGVAVAHEGPARVVAGADQEQVALALALQMRRDAGGEAGAAGTTRLRWLLDGALRALGERAAPGTGWTLATRDDHAAWAPSADEAADDVGALVQAATEATEAAAAAGAARASEPSYVAPLGTDALSRATDDQVVALADEVLALCDAEGLSVLGVRAVDDPVLPGPDDVALWSGPVRLDAGAR</sequence>
<evidence type="ECO:0000313" key="1">
    <source>
        <dbReference type="EMBL" id="MFB9311658.1"/>
    </source>
</evidence>
<dbReference type="EMBL" id="JBHMDG010000001">
    <property type="protein sequence ID" value="MFB9311658.1"/>
    <property type="molecule type" value="Genomic_DNA"/>
</dbReference>
<name>A0ABV5K4I6_9ACTN</name>
<gene>
    <name evidence="1" type="ORF">ACFFRI_01265</name>
</gene>
<evidence type="ECO:0000313" key="2">
    <source>
        <dbReference type="Proteomes" id="UP001589750"/>
    </source>
</evidence>
<organism evidence="1 2">
    <name type="scientific">Nocardioides plantarum</name>
    <dbReference type="NCBI Taxonomy" id="29299"/>
    <lineage>
        <taxon>Bacteria</taxon>
        <taxon>Bacillati</taxon>
        <taxon>Actinomycetota</taxon>
        <taxon>Actinomycetes</taxon>
        <taxon>Propionibacteriales</taxon>
        <taxon>Nocardioidaceae</taxon>
        <taxon>Nocardioides</taxon>
    </lineage>
</organism>
<evidence type="ECO:0008006" key="3">
    <source>
        <dbReference type="Google" id="ProtNLM"/>
    </source>
</evidence>
<dbReference type="Proteomes" id="UP001589750">
    <property type="component" value="Unassembled WGS sequence"/>
</dbReference>
<dbReference type="RefSeq" id="WP_140008472.1">
    <property type="nucleotide sequence ID" value="NZ_JBHMDG010000001.1"/>
</dbReference>